<evidence type="ECO:0000313" key="3">
    <source>
        <dbReference type="Proteomes" id="UP000298693"/>
    </source>
</evidence>
<reference evidence="2 3" key="1">
    <citation type="submission" date="2018-09" db="EMBL/GenBank/DDBJ databases">
        <title>Whole genome based analysis of evolution and adaptive divergence in Indian and Brazilian strains of Azospirillum brasilense.</title>
        <authorList>
            <person name="Singh C."/>
            <person name="Tripathi A.K."/>
        </authorList>
    </citation>
    <scope>NUCLEOTIDE SEQUENCE [LARGE SCALE GENOMIC DNA]</scope>
    <source>
        <strain evidence="2 3">MTCC4039</strain>
    </source>
</reference>
<dbReference type="AlphaFoldDB" id="A0A4D8QZ24"/>
<proteinExistence type="predicted"/>
<accession>A0A4D8QZ24</accession>
<dbReference type="EMBL" id="CP032345">
    <property type="protein sequence ID" value="QCO16268.1"/>
    <property type="molecule type" value="Genomic_DNA"/>
</dbReference>
<sequence length="115" mass="12229">MLACFGAEVAADKLERNHRFLEEALELVQACGCSQGEAHQLVDYVFGRPVGELAQEVGGVMVTLAALCQAQGIDMAEAGETELARVWTKVEAIRAKQASKPKGSPLPTTSAGEDR</sequence>
<name>A0A4D8QZ24_AZOBR</name>
<evidence type="ECO:0000256" key="1">
    <source>
        <dbReference type="SAM" id="MobiDB-lite"/>
    </source>
</evidence>
<organism evidence="2 3">
    <name type="scientific">Azospirillum brasilense</name>
    <dbReference type="NCBI Taxonomy" id="192"/>
    <lineage>
        <taxon>Bacteria</taxon>
        <taxon>Pseudomonadati</taxon>
        <taxon>Pseudomonadota</taxon>
        <taxon>Alphaproteobacteria</taxon>
        <taxon>Rhodospirillales</taxon>
        <taxon>Azospirillaceae</taxon>
        <taxon>Azospirillum</taxon>
    </lineage>
</organism>
<feature type="compositionally biased region" description="Polar residues" evidence="1">
    <location>
        <begin position="106"/>
        <end position="115"/>
    </location>
</feature>
<feature type="region of interest" description="Disordered" evidence="1">
    <location>
        <begin position="96"/>
        <end position="115"/>
    </location>
</feature>
<protein>
    <submittedName>
        <fullName evidence="2">Uncharacterized protein</fullName>
    </submittedName>
</protein>
<dbReference type="SUPFAM" id="SSF101386">
    <property type="entry name" value="all-alpha NTP pyrophosphatases"/>
    <property type="match status" value="1"/>
</dbReference>
<evidence type="ECO:0000313" key="2">
    <source>
        <dbReference type="EMBL" id="QCO16268.1"/>
    </source>
</evidence>
<dbReference type="Proteomes" id="UP000298693">
    <property type="component" value="Chromosome"/>
</dbReference>
<gene>
    <name evidence="2" type="ORF">D3869_01280</name>
</gene>